<dbReference type="Gene3D" id="3.30.750.44">
    <property type="match status" value="1"/>
</dbReference>
<dbReference type="EMBL" id="RMBX01000011">
    <property type="protein sequence ID" value="RPD39504.1"/>
    <property type="molecule type" value="Genomic_DNA"/>
</dbReference>
<evidence type="ECO:0000313" key="3">
    <source>
        <dbReference type="EMBL" id="RPD39504.1"/>
    </source>
</evidence>
<dbReference type="SUPFAM" id="SSF52096">
    <property type="entry name" value="ClpP/crotonase"/>
    <property type="match status" value="1"/>
</dbReference>
<dbReference type="SMART" id="SM00245">
    <property type="entry name" value="TSPc"/>
    <property type="match status" value="1"/>
</dbReference>
<evidence type="ECO:0000256" key="1">
    <source>
        <dbReference type="SAM" id="SignalP"/>
    </source>
</evidence>
<keyword evidence="4" id="KW-1185">Reference proteome</keyword>
<dbReference type="Gene3D" id="3.90.226.10">
    <property type="entry name" value="2-enoyl-CoA Hydratase, Chain A, domain 1"/>
    <property type="match status" value="1"/>
</dbReference>
<organism evidence="3 4">
    <name type="scientific">Chitinophaga barathri</name>
    <dbReference type="NCBI Taxonomy" id="1647451"/>
    <lineage>
        <taxon>Bacteria</taxon>
        <taxon>Pseudomonadati</taxon>
        <taxon>Bacteroidota</taxon>
        <taxon>Chitinophagia</taxon>
        <taxon>Chitinophagales</taxon>
        <taxon>Chitinophagaceae</taxon>
        <taxon>Chitinophaga</taxon>
    </lineage>
</organism>
<feature type="chain" id="PRO_5018148604" description="Tail specific protease domain-containing protein" evidence="1">
    <location>
        <begin position="19"/>
        <end position="321"/>
    </location>
</feature>
<dbReference type="RefSeq" id="WP_120518149.1">
    <property type="nucleotide sequence ID" value="NZ_QXZY01000011.1"/>
</dbReference>
<proteinExistence type="predicted"/>
<reference evidence="4" key="1">
    <citation type="submission" date="2018-11" db="EMBL/GenBank/DDBJ databases">
        <title>Chitinophaga lutea sp.nov., isolate from arsenic contaminated soil.</title>
        <authorList>
            <person name="Zong Y."/>
        </authorList>
    </citation>
    <scope>NUCLEOTIDE SEQUENCE [LARGE SCALE GENOMIC DNA]</scope>
    <source>
        <strain evidence="4">YLT18</strain>
    </source>
</reference>
<dbReference type="AlphaFoldDB" id="A0A3N4M7L2"/>
<dbReference type="GO" id="GO:0008236">
    <property type="term" value="F:serine-type peptidase activity"/>
    <property type="evidence" value="ECO:0007669"/>
    <property type="project" value="InterPro"/>
</dbReference>
<accession>A0A3N4M7L2</accession>
<dbReference type="PANTHER" id="PTHR11261">
    <property type="entry name" value="INTERPHOTORECEPTOR RETINOID-BINDING PROTEIN"/>
    <property type="match status" value="1"/>
</dbReference>
<dbReference type="GO" id="GO:0006508">
    <property type="term" value="P:proteolysis"/>
    <property type="evidence" value="ECO:0007669"/>
    <property type="project" value="InterPro"/>
</dbReference>
<dbReference type="OrthoDB" id="6397760at2"/>
<feature type="domain" description="Tail specific protease" evidence="2">
    <location>
        <begin position="93"/>
        <end position="309"/>
    </location>
</feature>
<dbReference type="CDD" id="cd07563">
    <property type="entry name" value="Peptidase_S41_IRBP"/>
    <property type="match status" value="1"/>
</dbReference>
<name>A0A3N4M7L2_9BACT</name>
<evidence type="ECO:0000313" key="4">
    <source>
        <dbReference type="Proteomes" id="UP000279089"/>
    </source>
</evidence>
<dbReference type="InterPro" id="IPR029045">
    <property type="entry name" value="ClpP/crotonase-like_dom_sf"/>
</dbReference>
<keyword evidence="1" id="KW-0732">Signal</keyword>
<evidence type="ECO:0000259" key="2">
    <source>
        <dbReference type="SMART" id="SM00245"/>
    </source>
</evidence>
<comment type="caution">
    <text evidence="3">The sequence shown here is derived from an EMBL/GenBank/DDBJ whole genome shotgun (WGS) entry which is preliminary data.</text>
</comment>
<dbReference type="InterPro" id="IPR005151">
    <property type="entry name" value="Tail-specific_protease"/>
</dbReference>
<dbReference type="Pfam" id="PF03572">
    <property type="entry name" value="Peptidase_S41"/>
    <property type="match status" value="1"/>
</dbReference>
<dbReference type="Proteomes" id="UP000279089">
    <property type="component" value="Unassembled WGS sequence"/>
</dbReference>
<gene>
    <name evidence="3" type="ORF">EG028_20525</name>
</gene>
<dbReference type="PANTHER" id="PTHR11261:SF3">
    <property type="entry name" value="RETINOL-BINDING PROTEIN 3"/>
    <property type="match status" value="1"/>
</dbReference>
<feature type="signal peptide" evidence="1">
    <location>
        <begin position="1"/>
        <end position="18"/>
    </location>
</feature>
<sequence length="321" mass="35863">MKIVLSFICLIFSCAVCAQSAGPKEIREAVNAIARHIGDNYVYPEKGKRIAAYLQQEYKKGTFASCNSWNMFDSLATHHLREFSHDGHLYVRNDPETVQGLREAERKGKDTTKAFSYDAFYYGQKAVENNFGFREVSITGENIGYIKVSEINISSKSLPVLFAAMRFVAHTKALIIDLRDNGGGGSDVGAVFESFFLPKDVPLLEFRSRHGPPVLEKTVNWLTEPKYEQPLYILVNNRTASAAEAFAYSLQALKRAKIVGQPSAGGAHMNTWYVVNDQLIVSVSTAAPARPGTEESWERKGVQPDHLAEKGKEREYVLQMK</sequence>
<dbReference type="Pfam" id="PF11918">
    <property type="entry name" value="Peptidase_S41_N"/>
    <property type="match status" value="1"/>
</dbReference>
<protein>
    <recommendedName>
        <fullName evidence="2">Tail specific protease domain-containing protein</fullName>
    </recommendedName>
</protein>